<evidence type="ECO:0000256" key="1">
    <source>
        <dbReference type="SAM" id="SignalP"/>
    </source>
</evidence>
<keyword evidence="3" id="KW-1185">Reference proteome</keyword>
<reference evidence="3" key="1">
    <citation type="journal article" date="2019" name="Int. J. Syst. Evol. Microbiol.">
        <title>The Global Catalogue of Microorganisms (GCM) 10K type strain sequencing project: providing services to taxonomists for standard genome sequencing and annotation.</title>
        <authorList>
            <consortium name="The Broad Institute Genomics Platform"/>
            <consortium name="The Broad Institute Genome Sequencing Center for Infectious Disease"/>
            <person name="Wu L."/>
            <person name="Ma J."/>
        </authorList>
    </citation>
    <scope>NUCLEOTIDE SEQUENCE [LARGE SCALE GENOMIC DNA]</scope>
    <source>
        <strain evidence="3">KCTC 52640</strain>
    </source>
</reference>
<organism evidence="2 3">
    <name type="scientific">Salinisphaera aquimarina</name>
    <dbReference type="NCBI Taxonomy" id="2094031"/>
    <lineage>
        <taxon>Bacteria</taxon>
        <taxon>Pseudomonadati</taxon>
        <taxon>Pseudomonadota</taxon>
        <taxon>Gammaproteobacteria</taxon>
        <taxon>Salinisphaerales</taxon>
        <taxon>Salinisphaeraceae</taxon>
        <taxon>Salinisphaera</taxon>
    </lineage>
</organism>
<accession>A0ABV7ETK8</accession>
<evidence type="ECO:0000313" key="2">
    <source>
        <dbReference type="EMBL" id="MFC3104851.1"/>
    </source>
</evidence>
<protein>
    <submittedName>
        <fullName evidence="2">Uncharacterized protein</fullName>
    </submittedName>
</protein>
<gene>
    <name evidence="2" type="ORF">ACFOSU_13295</name>
</gene>
<keyword evidence="1" id="KW-0732">Signal</keyword>
<dbReference type="EMBL" id="JBHRSS010000006">
    <property type="protein sequence ID" value="MFC3104851.1"/>
    <property type="molecule type" value="Genomic_DNA"/>
</dbReference>
<feature type="chain" id="PRO_5046555747" evidence="1">
    <location>
        <begin position="34"/>
        <end position="729"/>
    </location>
</feature>
<feature type="signal peptide" evidence="1">
    <location>
        <begin position="1"/>
        <end position="33"/>
    </location>
</feature>
<name>A0ABV7ETK8_9GAMM</name>
<comment type="caution">
    <text evidence="2">The sequence shown here is derived from an EMBL/GenBank/DDBJ whole genome shotgun (WGS) entry which is preliminary data.</text>
</comment>
<evidence type="ECO:0000313" key="3">
    <source>
        <dbReference type="Proteomes" id="UP001595462"/>
    </source>
</evidence>
<dbReference type="PROSITE" id="PS51257">
    <property type="entry name" value="PROKAR_LIPOPROTEIN"/>
    <property type="match status" value="1"/>
</dbReference>
<proteinExistence type="predicted"/>
<sequence>MKSIIRLPNCVMSRVVATLLVGFTVAGCNTALAPHRALAAAAPLPANTVTTVRLQRLDGAKCQTAPVTFGQPFRVGDLARGKSLRAEYDGRRLPTQVDIKARNADGSARHAVITVEAPCTANNQRLALVRDTAPSPAAAGISIDDVLKTAFNATFAARMDGDNLTQDARSLLKRVAGSGGCADAEVFCQQWLSGPLVSEWIVGAPPQGGNGSSEPHLNTYFAVRAYGPSPVSRVRVDVVTENDWAYANNPTNLTYEATLSVPGAPVFDTGKLTHYLQGRWHHVLWWGDSTSTPLYAALDPAYLQSTPAVPSYEKINISRGLANKVRQECAPMKSCDISKHMEITGAQAQIGPLPRWSSAYVIDTDYRLYRWMLANSDALGAYNVHYRDKNTGLPLSLEDHPCATTLWPARQKNCKAPPHKDDRLPYCRGKANCKTPLKAEAAHHPAPAYAAYMATGDWYYATEMAFWANWTILQQNPDYRGYADGTINRTQVRGQAWILRTLGDAAYLLPDDDSHKKYFNQAVANNITWYNKHYTDNPKANTLGAISNYHAVIYSMHGHDRAGIATWQQSFFTWAVGNLADQGFAEADRFRDWVSRFQIGQMTAPGYCWEQASAYKIGIRDNQKAPFYGSFREVYEKSFPKMATVGCDAGEVNAAIRSRGSRSKFNYPPGTMVGYPKSATGFVANFQIGLAAAATSDNPNAAKAWSVFTSRNTRTDYSDSPQFAVVPSQ</sequence>
<dbReference type="Proteomes" id="UP001595462">
    <property type="component" value="Unassembled WGS sequence"/>
</dbReference>
<dbReference type="RefSeq" id="WP_380690390.1">
    <property type="nucleotide sequence ID" value="NZ_JBHRSS010000006.1"/>
</dbReference>